<name>A0A847RSK2_9BACT</name>
<keyword evidence="2" id="KW-1185">Reference proteome</keyword>
<evidence type="ECO:0008006" key="3">
    <source>
        <dbReference type="Google" id="ProtNLM"/>
    </source>
</evidence>
<dbReference type="AlphaFoldDB" id="A0A847RSK2"/>
<evidence type="ECO:0000313" key="1">
    <source>
        <dbReference type="EMBL" id="NLR63868.1"/>
    </source>
</evidence>
<dbReference type="InterPro" id="IPR019853">
    <property type="entry name" value="GldB-like"/>
</dbReference>
<organism evidence="1 2">
    <name type="scientific">Chitinophaga varians</name>
    <dbReference type="NCBI Taxonomy" id="2202339"/>
    <lineage>
        <taxon>Bacteria</taxon>
        <taxon>Pseudomonadati</taxon>
        <taxon>Bacteroidota</taxon>
        <taxon>Chitinophagia</taxon>
        <taxon>Chitinophagales</taxon>
        <taxon>Chitinophagaceae</taxon>
        <taxon>Chitinophaga</taxon>
    </lineage>
</organism>
<gene>
    <name evidence="1" type="ORF">HGH92_06100</name>
</gene>
<reference evidence="1 2" key="1">
    <citation type="submission" date="2020-04" db="EMBL/GenBank/DDBJ databases">
        <authorList>
            <person name="Yin C."/>
        </authorList>
    </citation>
    <scope>NUCLEOTIDE SEQUENCE [LARGE SCALE GENOMIC DNA]</scope>
    <source>
        <strain evidence="1 2">Ae27</strain>
    </source>
</reference>
<dbReference type="Proteomes" id="UP000570474">
    <property type="component" value="Unassembled WGS sequence"/>
</dbReference>
<dbReference type="EMBL" id="JABAIA010000001">
    <property type="protein sequence ID" value="NLR63868.1"/>
    <property type="molecule type" value="Genomic_DNA"/>
</dbReference>
<proteinExistence type="predicted"/>
<dbReference type="RefSeq" id="WP_168869851.1">
    <property type="nucleotide sequence ID" value="NZ_JABAIA010000001.1"/>
</dbReference>
<dbReference type="Pfam" id="PF25594">
    <property type="entry name" value="GldB_lipo"/>
    <property type="match status" value="1"/>
</dbReference>
<sequence>MHSIKSYVILLLTVLVVNTLHAQTKIYYSDIDLFWKTFDSVHTVSDSATQVHLIQTMYLEKGTKGLKELARIRNWTPAKFRQSIFTHPGFWTSVRSNTLKVKAYTADFEKLIAAYKKLYPSFKTPDIYFMIGFIGTGGTTTETEVLIGTEIGAADSTTNSAGLHPFLQNYFKDNPGILQIVAHELSHTQHNGGDMEGRAHTNLLGACIAEGMCDFMAELLLQHPLSTPYMRYGREHEKEIWEKFRQQMHGTALKDWLYNGVDLGYFVGYAICKSYYEHAPDKAKAIDYMLHLDNEQLTELDKFLSDSGYMQKPK</sequence>
<comment type="caution">
    <text evidence="1">The sequence shown here is derived from an EMBL/GenBank/DDBJ whole genome shotgun (WGS) entry which is preliminary data.</text>
</comment>
<accession>A0A847RSK2</accession>
<protein>
    <recommendedName>
        <fullName evidence="3">DUF2268 domain-containing protein</fullName>
    </recommendedName>
</protein>
<evidence type="ECO:0000313" key="2">
    <source>
        <dbReference type="Proteomes" id="UP000570474"/>
    </source>
</evidence>